<dbReference type="PRINTS" id="PR00790">
    <property type="entry name" value="PAMONOXGNASE"/>
</dbReference>
<dbReference type="PROSITE" id="PS51125">
    <property type="entry name" value="NHL"/>
    <property type="match status" value="2"/>
</dbReference>
<sequence length="527" mass="60057">MHLQHDIACCISFLFILNLAKADFQNYLNPQHRTNHLPDNKFSFSEYLESSDNDERDRTSFTSQWDQMYQNWPKNIKFGQVSAVSIDPNGNIGVFHRGKRVWGLTTFDNENIFDKKEGPIQENTVILLDKFGKKLLEWGAKKFYLPHGLTIDMHGNYWITDVALHQVFKFDSKDIARLKKGEYNQETMFSNPKPSLVLGEAFIPGNDDKRFCKPTAVAVESNGDFFVSDGYCNSRIIKFNAKGERILKWGRTTYAERDPVPNAFNVPHALVLASELNLLFVADRENGRVVSFFANNGTFYKKYKDFKRIGPLIYSVAYAKGRLYLINNPSSYNIHVQGFVLDINSGNILFTFRPGQDMNSPHDIAVSEDGSEIYVVELNKNTVYKFLQNINTSVQTGNSVVRTNSHHEPAPLTDSDMNNPTGGTTTATLVLSLVTAAVIFIALCIAIAAVLARCQKRGCLLIMRKRMHWEAERRENFKLPNLLENRRGKSFKIVEKRPNPRDFSKLNTEPETSEDEYPENSFAKVIS</sequence>
<dbReference type="InterPro" id="IPR001258">
    <property type="entry name" value="NHL_repeat"/>
</dbReference>
<feature type="disulfide bond" evidence="10">
    <location>
        <begin position="212"/>
        <end position="232"/>
    </location>
</feature>
<comment type="cofactor">
    <cofactor evidence="9">
        <name>Zn(2+)</name>
        <dbReference type="ChEBI" id="CHEBI:29105"/>
    </cofactor>
    <text evidence="9">Binds one Zn(2+) ion per subunit.</text>
</comment>
<keyword evidence="2 9" id="KW-0479">Metal-binding</keyword>
<evidence type="ECO:0000313" key="15">
    <source>
        <dbReference type="EMBL" id="KAF3423168.1"/>
    </source>
</evidence>
<keyword evidence="13" id="KW-0812">Transmembrane</keyword>
<evidence type="ECO:0000256" key="3">
    <source>
        <dbReference type="ARBA" id="ARBA00022729"/>
    </source>
</evidence>
<reference evidence="15" key="1">
    <citation type="submission" date="2019-11" db="EMBL/GenBank/DDBJ databases">
        <title>The nuclear and mitochondrial genomes of Frieseomelitta varia - a highly eusocial stingless bee (Meliponini) with a permanently sterile worker caste.</title>
        <authorList>
            <person name="Freitas F.C.P."/>
            <person name="Lourenco A.P."/>
            <person name="Nunes F.M.F."/>
            <person name="Paschoal A.R."/>
            <person name="Abreu F.C.P."/>
            <person name="Barbin F.O."/>
            <person name="Bataglia L."/>
            <person name="Cardoso-Junior C.A.M."/>
            <person name="Cervoni M.S."/>
            <person name="Silva S.R."/>
            <person name="Dalarmi F."/>
            <person name="Del Lama M.A."/>
            <person name="Depintor T.S."/>
            <person name="Ferreira K.M."/>
            <person name="Goria P.S."/>
            <person name="Jaskot M.C."/>
            <person name="Lago D.C."/>
            <person name="Luna-Lucena D."/>
            <person name="Moda L.M."/>
            <person name="Nascimento L."/>
            <person name="Pedrino M."/>
            <person name="Rabico F.O."/>
            <person name="Sanches F.C."/>
            <person name="Santos D.E."/>
            <person name="Santos C.G."/>
            <person name="Vieira J."/>
            <person name="Lopes T.F."/>
            <person name="Barchuk A.R."/>
            <person name="Hartfelder K."/>
            <person name="Simoes Z.L.P."/>
            <person name="Bitondi M.M.G."/>
            <person name="Pinheiro D.G."/>
        </authorList>
    </citation>
    <scope>NUCLEOTIDE SEQUENCE</scope>
    <source>
        <strain evidence="15">USP_RPSP 00005682</strain>
        <tissue evidence="15">Whole individual</tissue>
    </source>
</reference>
<feature type="binding site" evidence="9">
    <location>
        <position position="149"/>
    </location>
    <ligand>
        <name>Ca(2+)</name>
        <dbReference type="ChEBI" id="CHEBI:29108"/>
        <note>structural</note>
    </ligand>
</feature>
<dbReference type="Proteomes" id="UP000655588">
    <property type="component" value="Unassembled WGS sequence"/>
</dbReference>
<feature type="compositionally biased region" description="Basic and acidic residues" evidence="12">
    <location>
        <begin position="493"/>
        <end position="504"/>
    </location>
</feature>
<gene>
    <name evidence="15" type="ORF">E2986_05440</name>
</gene>
<evidence type="ECO:0000256" key="8">
    <source>
        <dbReference type="PIRSR" id="PIRSR600720-1"/>
    </source>
</evidence>
<keyword evidence="13" id="KW-0472">Membrane</keyword>
<feature type="transmembrane region" description="Helical" evidence="13">
    <location>
        <begin position="429"/>
        <end position="454"/>
    </location>
</feature>
<keyword evidence="9" id="KW-0862">Zinc</keyword>
<keyword evidence="5 10" id="KW-1015">Disulfide bond</keyword>
<comment type="caution">
    <text evidence="15">The sequence shown here is derived from an EMBL/GenBank/DDBJ whole genome shotgun (WGS) entry which is preliminary data.</text>
</comment>
<evidence type="ECO:0000256" key="9">
    <source>
        <dbReference type="PIRSR" id="PIRSR600720-2"/>
    </source>
</evidence>
<evidence type="ECO:0000256" key="13">
    <source>
        <dbReference type="SAM" id="Phobius"/>
    </source>
</evidence>
<feature type="repeat" description="NHL" evidence="11">
    <location>
        <begin position="205"/>
        <end position="242"/>
    </location>
</feature>
<dbReference type="CDD" id="cd14958">
    <property type="entry name" value="NHL_PAL_like"/>
    <property type="match status" value="1"/>
</dbReference>
<evidence type="ECO:0000256" key="12">
    <source>
        <dbReference type="SAM" id="MobiDB-lite"/>
    </source>
</evidence>
<keyword evidence="16" id="KW-1185">Reference proteome</keyword>
<feature type="binding site" evidence="8">
    <location>
        <position position="97"/>
    </location>
    <ligand>
        <name>a protein</name>
        <dbReference type="ChEBI" id="CHEBI:16541"/>
    </ligand>
    <ligandPart>
        <name>C-terminal Xaa-(2S)-2-hydroxyglycine residue</name>
        <dbReference type="ChEBI" id="CHEBI:142768"/>
    </ligandPart>
</feature>
<evidence type="ECO:0000256" key="7">
    <source>
        <dbReference type="ARBA" id="ARBA00023239"/>
    </source>
</evidence>
<feature type="signal peptide" evidence="14">
    <location>
        <begin position="1"/>
        <end position="22"/>
    </location>
</feature>
<evidence type="ECO:0000256" key="11">
    <source>
        <dbReference type="PROSITE-ProRule" id="PRU00504"/>
    </source>
</evidence>
<keyword evidence="3 14" id="KW-0732">Signal</keyword>
<evidence type="ECO:0000256" key="2">
    <source>
        <dbReference type="ARBA" id="ARBA00022723"/>
    </source>
</evidence>
<feature type="binding site" evidence="9">
    <location>
        <position position="147"/>
    </location>
    <ligand>
        <name>Zn(2+)</name>
        <dbReference type="ChEBI" id="CHEBI:29105"/>
        <note>catalytic</note>
    </ligand>
</feature>
<keyword evidence="4" id="KW-0677">Repeat</keyword>
<evidence type="ECO:0000256" key="10">
    <source>
        <dbReference type="PIRSR" id="PIRSR600720-3"/>
    </source>
</evidence>
<dbReference type="Gene3D" id="2.120.10.30">
    <property type="entry name" value="TolB, C-terminal domain"/>
    <property type="match status" value="1"/>
</dbReference>
<dbReference type="AlphaFoldDB" id="A0A833SAT5"/>
<dbReference type="SUPFAM" id="SSF101898">
    <property type="entry name" value="NHL repeat"/>
    <property type="match status" value="1"/>
</dbReference>
<dbReference type="GO" id="GO:0016020">
    <property type="term" value="C:membrane"/>
    <property type="evidence" value="ECO:0007669"/>
    <property type="project" value="InterPro"/>
</dbReference>
<feature type="binding site" evidence="9">
    <location>
        <position position="362"/>
    </location>
    <ligand>
        <name>Zn(2+)</name>
        <dbReference type="ChEBI" id="CHEBI:29105"/>
        <note>catalytic</note>
    </ligand>
</feature>
<feature type="binding site" evidence="8">
    <location>
        <position position="284"/>
    </location>
    <ligand>
        <name>a protein</name>
        <dbReference type="ChEBI" id="CHEBI:16541"/>
    </ligand>
    <ligandPart>
        <name>C-terminal Xaa-(2S)-2-hydroxyglycine residue</name>
        <dbReference type="ChEBI" id="CHEBI:142768"/>
    </ligandPart>
</feature>
<dbReference type="GO" id="GO:0005576">
    <property type="term" value="C:extracellular region"/>
    <property type="evidence" value="ECO:0007669"/>
    <property type="project" value="TreeGrafter"/>
</dbReference>
<dbReference type="InterPro" id="IPR011042">
    <property type="entry name" value="6-blade_b-propeller_TolB-like"/>
</dbReference>
<feature type="binding site" evidence="9">
    <location>
        <position position="84"/>
    </location>
    <ligand>
        <name>Ca(2+)</name>
        <dbReference type="ChEBI" id="CHEBI:29108"/>
        <note>structural</note>
    </ligand>
</feature>
<feature type="binding site" evidence="9">
    <location>
        <position position="363"/>
    </location>
    <ligand>
        <name>Ca(2+)</name>
        <dbReference type="ChEBI" id="CHEBI:29108"/>
        <note>structural</note>
    </ligand>
</feature>
<evidence type="ECO:0000313" key="16">
    <source>
        <dbReference type="Proteomes" id="UP000655588"/>
    </source>
</evidence>
<feature type="binding site" evidence="9">
    <location>
        <position position="268"/>
    </location>
    <ligand>
        <name>Zn(2+)</name>
        <dbReference type="ChEBI" id="CHEBI:29105"/>
        <note>catalytic</note>
    </ligand>
</feature>
<dbReference type="InterPro" id="IPR000720">
    <property type="entry name" value="PHM/PAL"/>
</dbReference>
<protein>
    <recommendedName>
        <fullName evidence="1">peptidylamidoglycolate lyase</fullName>
        <ecNumber evidence="1">4.3.2.5</ecNumber>
    </recommendedName>
</protein>
<keyword evidence="6" id="KW-0325">Glycoprotein</keyword>
<name>A0A833SAT5_9HYME</name>
<evidence type="ECO:0000256" key="6">
    <source>
        <dbReference type="ARBA" id="ARBA00023180"/>
    </source>
</evidence>
<dbReference type="Pfam" id="PF01436">
    <property type="entry name" value="NHL"/>
    <property type="match status" value="1"/>
</dbReference>
<keyword evidence="13" id="KW-1133">Transmembrane helix</keyword>
<dbReference type="EMBL" id="WNWW01000582">
    <property type="protein sequence ID" value="KAF3423168.1"/>
    <property type="molecule type" value="Genomic_DNA"/>
</dbReference>
<evidence type="ECO:0000256" key="4">
    <source>
        <dbReference type="ARBA" id="ARBA00022737"/>
    </source>
</evidence>
<proteinExistence type="predicted"/>
<keyword evidence="7" id="KW-0456">Lyase</keyword>
<keyword evidence="9" id="KW-0106">Calcium</keyword>
<dbReference type="PANTHER" id="PTHR10680">
    <property type="entry name" value="PEPTIDYL-GLYCINE ALPHA-AMIDATING MONOOXYGENASE"/>
    <property type="match status" value="1"/>
</dbReference>
<feature type="binding site" evidence="8">
    <location>
        <position position="231"/>
    </location>
    <ligand>
        <name>a protein</name>
        <dbReference type="ChEBI" id="CHEBI:16541"/>
    </ligand>
    <ligandPart>
        <name>C-terminal Xaa-(2S)-2-hydroxyglycine residue</name>
        <dbReference type="ChEBI" id="CHEBI:142768"/>
    </ligandPart>
</feature>
<feature type="chain" id="PRO_5032443972" description="peptidylamidoglycolate lyase" evidence="14">
    <location>
        <begin position="23"/>
        <end position="527"/>
    </location>
</feature>
<organism evidence="15 16">
    <name type="scientific">Frieseomelitta varia</name>
    <dbReference type="NCBI Taxonomy" id="561572"/>
    <lineage>
        <taxon>Eukaryota</taxon>
        <taxon>Metazoa</taxon>
        <taxon>Ecdysozoa</taxon>
        <taxon>Arthropoda</taxon>
        <taxon>Hexapoda</taxon>
        <taxon>Insecta</taxon>
        <taxon>Pterygota</taxon>
        <taxon>Neoptera</taxon>
        <taxon>Endopterygota</taxon>
        <taxon>Hymenoptera</taxon>
        <taxon>Apocrita</taxon>
        <taxon>Aculeata</taxon>
        <taxon>Apoidea</taxon>
        <taxon>Anthophila</taxon>
        <taxon>Apidae</taxon>
        <taxon>Frieseomelitta</taxon>
    </lineage>
</organism>
<dbReference type="GO" id="GO:0006518">
    <property type="term" value="P:peptide metabolic process"/>
    <property type="evidence" value="ECO:0007669"/>
    <property type="project" value="InterPro"/>
</dbReference>
<dbReference type="GO" id="GO:0046872">
    <property type="term" value="F:metal ion binding"/>
    <property type="evidence" value="ECO:0007669"/>
    <property type="project" value="UniProtKB-KW"/>
</dbReference>
<evidence type="ECO:0000256" key="5">
    <source>
        <dbReference type="ARBA" id="ARBA00023157"/>
    </source>
</evidence>
<accession>A0A833SAT5</accession>
<evidence type="ECO:0000256" key="1">
    <source>
        <dbReference type="ARBA" id="ARBA00012343"/>
    </source>
</evidence>
<feature type="region of interest" description="Disordered" evidence="12">
    <location>
        <begin position="493"/>
        <end position="527"/>
    </location>
</feature>
<dbReference type="EC" id="4.3.2.5" evidence="1"/>
<feature type="repeat" description="NHL" evidence="11">
    <location>
        <begin position="132"/>
        <end position="173"/>
    </location>
</feature>
<dbReference type="GO" id="GO:0004598">
    <property type="term" value="F:peptidylamidoglycolate lyase activity"/>
    <property type="evidence" value="ECO:0007669"/>
    <property type="project" value="UniProtKB-EC"/>
</dbReference>
<dbReference type="PANTHER" id="PTHR10680:SF36">
    <property type="entry name" value="PEPTIDYL-ALPHA-HYDROXYGLYCINE ALPHA-AMIDATING LYASE 1"/>
    <property type="match status" value="1"/>
</dbReference>
<evidence type="ECO:0000256" key="14">
    <source>
        <dbReference type="SAM" id="SignalP"/>
    </source>
</evidence>